<evidence type="ECO:0000256" key="4">
    <source>
        <dbReference type="ARBA" id="ARBA00023027"/>
    </source>
</evidence>
<dbReference type="Gene3D" id="3.40.50.1970">
    <property type="match status" value="1"/>
</dbReference>
<dbReference type="Pfam" id="PF25137">
    <property type="entry name" value="ADH_Fe_C"/>
    <property type="match status" value="1"/>
</dbReference>
<dbReference type="AlphaFoldDB" id="A0A1I3GL92"/>
<keyword evidence="3" id="KW-0560">Oxidoreductase</keyword>
<dbReference type="PANTHER" id="PTHR11496:SF102">
    <property type="entry name" value="ALCOHOL DEHYDROGENASE 4"/>
    <property type="match status" value="1"/>
</dbReference>
<reference evidence="8" key="1">
    <citation type="submission" date="2016-10" db="EMBL/GenBank/DDBJ databases">
        <authorList>
            <person name="Varghese N."/>
            <person name="Submissions S."/>
        </authorList>
    </citation>
    <scope>NUCLEOTIDE SEQUENCE [LARGE SCALE GENOMIC DNA]</scope>
    <source>
        <strain evidence="8">DSM 26348</strain>
    </source>
</reference>
<dbReference type="InterPro" id="IPR039697">
    <property type="entry name" value="Alcohol_dehydrogenase_Fe"/>
</dbReference>
<sequence>MKPCLTPPAMPMTPFDFDSRTRVLFGAGTLDRLGEMAREIGGKHALLVTDPGLKAAGHEQRAIDRLNAAGLKISLFDDVHPNPTTIDIERGVAFARPLNVDLLIGLGGGSSMDCAKGINFLLTNGGRMQDYRGTGKATKPMLPLIAVPTTAGTGSEAQSYAVISDAETHMKMACGDKKALARVAILDPELTVTMPFSVTAATGVDALSHAVETIVTKKRNPVSQMFSRQAWQLLSQSLATVLSEPENVTARGAMQLGAYFAGAAIENSMLGATHALANPLSAHFDLVHGIAVGVLLPFVVQYNARDDQARATYLELASLAGIESDSEAKTIQQLVELLRKLTSESAGQPLTLGECDVSREMLPKMADEAAQQWTGQFNPRPVTAQSLLEIYQCAFDGTDVTF</sequence>
<evidence type="ECO:0000259" key="5">
    <source>
        <dbReference type="Pfam" id="PF00465"/>
    </source>
</evidence>
<dbReference type="InterPro" id="IPR056798">
    <property type="entry name" value="ADH_Fe_C"/>
</dbReference>
<dbReference type="PANTHER" id="PTHR11496">
    <property type="entry name" value="ALCOHOL DEHYDROGENASE"/>
    <property type="match status" value="1"/>
</dbReference>
<evidence type="ECO:0000313" key="7">
    <source>
        <dbReference type="EMBL" id="SFI24002.1"/>
    </source>
</evidence>
<comment type="similarity">
    <text evidence="2">Belongs to the iron-containing alcohol dehydrogenase family.</text>
</comment>
<protein>
    <submittedName>
        <fullName evidence="7">Alcohol dehydrogenase/alcohol dehydrogenase</fullName>
    </submittedName>
</protein>
<accession>A0A1I3GL92</accession>
<dbReference type="STRING" id="1576369.SAMN05421753_10735"/>
<feature type="domain" description="Alcohol dehydrogenase iron-type/glycerol dehydrogenase GldA" evidence="5">
    <location>
        <begin position="21"/>
        <end position="188"/>
    </location>
</feature>
<dbReference type="GO" id="GO:0004022">
    <property type="term" value="F:alcohol dehydrogenase (NAD+) activity"/>
    <property type="evidence" value="ECO:0007669"/>
    <property type="project" value="TreeGrafter"/>
</dbReference>
<evidence type="ECO:0000256" key="1">
    <source>
        <dbReference type="ARBA" id="ARBA00001962"/>
    </source>
</evidence>
<dbReference type="InterPro" id="IPR018211">
    <property type="entry name" value="ADH_Fe_CS"/>
</dbReference>
<name>A0A1I3GL92_9PLAN</name>
<dbReference type="Gene3D" id="1.20.1090.10">
    <property type="entry name" value="Dehydroquinate synthase-like - alpha domain"/>
    <property type="match status" value="1"/>
</dbReference>
<dbReference type="FunFam" id="3.40.50.1970:FF:000003">
    <property type="entry name" value="Alcohol dehydrogenase, iron-containing"/>
    <property type="match status" value="1"/>
</dbReference>
<organism evidence="7 8">
    <name type="scientific">Planctomicrobium piriforme</name>
    <dbReference type="NCBI Taxonomy" id="1576369"/>
    <lineage>
        <taxon>Bacteria</taxon>
        <taxon>Pseudomonadati</taxon>
        <taxon>Planctomycetota</taxon>
        <taxon>Planctomycetia</taxon>
        <taxon>Planctomycetales</taxon>
        <taxon>Planctomycetaceae</taxon>
        <taxon>Planctomicrobium</taxon>
    </lineage>
</organism>
<evidence type="ECO:0000313" key="8">
    <source>
        <dbReference type="Proteomes" id="UP000199518"/>
    </source>
</evidence>
<dbReference type="EMBL" id="FOQD01000007">
    <property type="protein sequence ID" value="SFI24002.1"/>
    <property type="molecule type" value="Genomic_DNA"/>
</dbReference>
<dbReference type="PROSITE" id="PS00913">
    <property type="entry name" value="ADH_IRON_1"/>
    <property type="match status" value="1"/>
</dbReference>
<comment type="cofactor">
    <cofactor evidence="1">
        <name>Fe cation</name>
        <dbReference type="ChEBI" id="CHEBI:24875"/>
    </cofactor>
</comment>
<dbReference type="Pfam" id="PF00465">
    <property type="entry name" value="Fe-ADH"/>
    <property type="match status" value="1"/>
</dbReference>
<evidence type="ECO:0000259" key="6">
    <source>
        <dbReference type="Pfam" id="PF25137"/>
    </source>
</evidence>
<dbReference type="SUPFAM" id="SSF56796">
    <property type="entry name" value="Dehydroquinate synthase-like"/>
    <property type="match status" value="1"/>
</dbReference>
<feature type="domain" description="Fe-containing alcohol dehydrogenase-like C-terminal" evidence="6">
    <location>
        <begin position="199"/>
        <end position="394"/>
    </location>
</feature>
<evidence type="ECO:0000256" key="2">
    <source>
        <dbReference type="ARBA" id="ARBA00007358"/>
    </source>
</evidence>
<dbReference type="InterPro" id="IPR001670">
    <property type="entry name" value="ADH_Fe/GldA"/>
</dbReference>
<proteinExistence type="inferred from homology"/>
<gene>
    <name evidence="7" type="ORF">SAMN05421753_10735</name>
</gene>
<dbReference type="RefSeq" id="WP_245764573.1">
    <property type="nucleotide sequence ID" value="NZ_FOQD01000007.1"/>
</dbReference>
<dbReference type="Proteomes" id="UP000199518">
    <property type="component" value="Unassembled WGS sequence"/>
</dbReference>
<dbReference type="CDD" id="cd08551">
    <property type="entry name" value="Fe-ADH"/>
    <property type="match status" value="1"/>
</dbReference>
<keyword evidence="4" id="KW-0520">NAD</keyword>
<dbReference type="GO" id="GO:0046872">
    <property type="term" value="F:metal ion binding"/>
    <property type="evidence" value="ECO:0007669"/>
    <property type="project" value="InterPro"/>
</dbReference>
<evidence type="ECO:0000256" key="3">
    <source>
        <dbReference type="ARBA" id="ARBA00023002"/>
    </source>
</evidence>
<keyword evidence="8" id="KW-1185">Reference proteome</keyword>